<proteinExistence type="predicted"/>
<protein>
    <submittedName>
        <fullName evidence="1">Uncharacterized protein</fullName>
    </submittedName>
</protein>
<organism evidence="1 2">
    <name type="scientific">Elysia crispata</name>
    <name type="common">lettuce slug</name>
    <dbReference type="NCBI Taxonomy" id="231223"/>
    <lineage>
        <taxon>Eukaryota</taxon>
        <taxon>Metazoa</taxon>
        <taxon>Spiralia</taxon>
        <taxon>Lophotrochozoa</taxon>
        <taxon>Mollusca</taxon>
        <taxon>Gastropoda</taxon>
        <taxon>Heterobranchia</taxon>
        <taxon>Euthyneura</taxon>
        <taxon>Panpulmonata</taxon>
        <taxon>Sacoglossa</taxon>
        <taxon>Placobranchoidea</taxon>
        <taxon>Plakobranchidae</taxon>
        <taxon>Elysia</taxon>
    </lineage>
</organism>
<dbReference type="Proteomes" id="UP001283361">
    <property type="component" value="Unassembled WGS sequence"/>
</dbReference>
<evidence type="ECO:0000313" key="1">
    <source>
        <dbReference type="EMBL" id="KAK3795220.1"/>
    </source>
</evidence>
<accession>A0AAE1AWT8</accession>
<name>A0AAE1AWT8_9GAST</name>
<sequence length="73" mass="8033">MSHALFRVYDLFNPFAQSTGCLETAMKNPRQDATVPALLTRHAISGISLMGLPVPRDCRKRLDSDVKLCASLS</sequence>
<comment type="caution">
    <text evidence="1">The sequence shown here is derived from an EMBL/GenBank/DDBJ whole genome shotgun (WGS) entry which is preliminary data.</text>
</comment>
<reference evidence="1" key="1">
    <citation type="journal article" date="2023" name="G3 (Bethesda)">
        <title>A reference genome for the long-term kleptoplast-retaining sea slug Elysia crispata morphotype clarki.</title>
        <authorList>
            <person name="Eastman K.E."/>
            <person name="Pendleton A.L."/>
            <person name="Shaikh M.A."/>
            <person name="Suttiyut T."/>
            <person name="Ogas R."/>
            <person name="Tomko P."/>
            <person name="Gavelis G."/>
            <person name="Widhalm J.R."/>
            <person name="Wisecaver J.H."/>
        </authorList>
    </citation>
    <scope>NUCLEOTIDE SEQUENCE</scope>
    <source>
        <strain evidence="1">ECLA1</strain>
    </source>
</reference>
<dbReference type="AlphaFoldDB" id="A0AAE1AWT8"/>
<gene>
    <name evidence="1" type="ORF">RRG08_056281</name>
</gene>
<dbReference type="EMBL" id="JAWDGP010001077">
    <property type="protein sequence ID" value="KAK3795220.1"/>
    <property type="molecule type" value="Genomic_DNA"/>
</dbReference>
<keyword evidence="2" id="KW-1185">Reference proteome</keyword>
<evidence type="ECO:0000313" key="2">
    <source>
        <dbReference type="Proteomes" id="UP001283361"/>
    </source>
</evidence>